<keyword evidence="3" id="KW-1185">Reference proteome</keyword>
<accession>A0ABY8V620</accession>
<protein>
    <recommendedName>
        <fullName evidence="4">SurA-like protein</fullName>
    </recommendedName>
</protein>
<gene>
    <name evidence="2" type="ORF">QNI29_06450</name>
</gene>
<evidence type="ECO:0000313" key="3">
    <source>
        <dbReference type="Proteomes" id="UP001236652"/>
    </source>
</evidence>
<reference evidence="2 3" key="1">
    <citation type="submission" date="2023-05" db="EMBL/GenBank/DDBJ databases">
        <title>Comparative genomics reveals the evidence of polycyclic aromatic hydrocarbons degradation in moderately halophilic genus Pontibacillus.</title>
        <authorList>
            <person name="Yang H."/>
            <person name="Qian Z."/>
        </authorList>
    </citation>
    <scope>NUCLEOTIDE SEQUENCE [LARGE SCALE GENOMIC DNA]</scope>
    <source>
        <strain evidence="3">HN14</strain>
    </source>
</reference>
<dbReference type="Proteomes" id="UP001236652">
    <property type="component" value="Chromosome"/>
</dbReference>
<name>A0ABY8V620_9BACI</name>
<sequence>MLKISRLLILFTTTLILVTGCQSTANKQVEIKMKSKEEQMKRLDTYTYDDYKKVFDKAVSEANRLEEDDEQLKKWIIRTLAQEKLYFETDLTDKQVIEKSKQAMEKDKVWKDIAKKRYSITVSEEEVNHFIEEGPDTSELPEHRAFANALGLSIEELNHTFDRDIYVKNAMWLKLKPKLEKKYNATDNSTQLEKYEEEVESMLNR</sequence>
<keyword evidence="1" id="KW-0175">Coiled coil</keyword>
<proteinExistence type="predicted"/>
<dbReference type="EMBL" id="CP126446">
    <property type="protein sequence ID" value="WIF99296.1"/>
    <property type="molecule type" value="Genomic_DNA"/>
</dbReference>
<feature type="coiled-coil region" evidence="1">
    <location>
        <begin position="26"/>
        <end position="68"/>
    </location>
</feature>
<dbReference type="RefSeq" id="WP_231418088.1">
    <property type="nucleotide sequence ID" value="NZ_CP126446.1"/>
</dbReference>
<evidence type="ECO:0000313" key="2">
    <source>
        <dbReference type="EMBL" id="WIF99296.1"/>
    </source>
</evidence>
<dbReference type="PROSITE" id="PS51257">
    <property type="entry name" value="PROKAR_LIPOPROTEIN"/>
    <property type="match status" value="1"/>
</dbReference>
<organism evidence="2 3">
    <name type="scientific">Pontibacillus chungwhensis</name>
    <dbReference type="NCBI Taxonomy" id="265426"/>
    <lineage>
        <taxon>Bacteria</taxon>
        <taxon>Bacillati</taxon>
        <taxon>Bacillota</taxon>
        <taxon>Bacilli</taxon>
        <taxon>Bacillales</taxon>
        <taxon>Bacillaceae</taxon>
        <taxon>Pontibacillus</taxon>
    </lineage>
</organism>
<evidence type="ECO:0008006" key="4">
    <source>
        <dbReference type="Google" id="ProtNLM"/>
    </source>
</evidence>
<evidence type="ECO:0000256" key="1">
    <source>
        <dbReference type="SAM" id="Coils"/>
    </source>
</evidence>